<comment type="caution">
    <text evidence="12">The sequence shown here is derived from an EMBL/GenBank/DDBJ whole genome shotgun (WGS) entry which is preliminary data.</text>
</comment>
<dbReference type="SUPFAM" id="SSF51055">
    <property type="entry name" value="Carbohydrate binding domain"/>
    <property type="match status" value="2"/>
</dbReference>
<dbReference type="CDD" id="cd06548">
    <property type="entry name" value="GH18_chitinase"/>
    <property type="match status" value="1"/>
</dbReference>
<dbReference type="InterPro" id="IPR050314">
    <property type="entry name" value="Glycosyl_Hydrlase_18"/>
</dbReference>
<dbReference type="Gene3D" id="3.20.20.80">
    <property type="entry name" value="Glycosidases"/>
    <property type="match status" value="1"/>
</dbReference>
<dbReference type="Pfam" id="PF00704">
    <property type="entry name" value="Glyco_hydro_18"/>
    <property type="match status" value="1"/>
</dbReference>
<protein>
    <recommendedName>
        <fullName evidence="3">chitinase</fullName>
        <ecNumber evidence="3">3.2.1.14</ecNumber>
    </recommendedName>
</protein>
<dbReference type="InterPro" id="IPR003610">
    <property type="entry name" value="CBM5/12"/>
</dbReference>
<dbReference type="GO" id="GO:0005576">
    <property type="term" value="C:extracellular region"/>
    <property type="evidence" value="ECO:0007669"/>
    <property type="project" value="InterPro"/>
</dbReference>
<evidence type="ECO:0000256" key="4">
    <source>
        <dbReference type="ARBA" id="ARBA00022801"/>
    </source>
</evidence>
<dbReference type="GO" id="GO:0030246">
    <property type="term" value="F:carbohydrate binding"/>
    <property type="evidence" value="ECO:0007669"/>
    <property type="project" value="InterPro"/>
</dbReference>
<dbReference type="InterPro" id="IPR013783">
    <property type="entry name" value="Ig-like_fold"/>
</dbReference>
<dbReference type="InterPro" id="IPR001223">
    <property type="entry name" value="Glyco_hydro18_cat"/>
</dbReference>
<evidence type="ECO:0000313" key="12">
    <source>
        <dbReference type="EMBL" id="MCL1141999.1"/>
    </source>
</evidence>
<evidence type="ECO:0000256" key="8">
    <source>
        <dbReference type="ARBA" id="ARBA00023326"/>
    </source>
</evidence>
<dbReference type="CDD" id="cd02848">
    <property type="entry name" value="E_set_Chitinase_N"/>
    <property type="match status" value="1"/>
</dbReference>
<dbReference type="EMBL" id="JAKIKP010000002">
    <property type="protein sequence ID" value="MCL1141999.1"/>
    <property type="molecule type" value="Genomic_DNA"/>
</dbReference>
<proteinExistence type="inferred from homology"/>
<dbReference type="InterPro" id="IPR029070">
    <property type="entry name" value="Chitinase_insertion_sf"/>
</dbReference>
<dbReference type="SUPFAM" id="SSF81296">
    <property type="entry name" value="E set domains"/>
    <property type="match status" value="1"/>
</dbReference>
<dbReference type="InterPro" id="IPR001579">
    <property type="entry name" value="Glyco_hydro_18_chit_AS"/>
</dbReference>
<dbReference type="Gene3D" id="3.10.50.10">
    <property type="match status" value="1"/>
</dbReference>
<dbReference type="Gene3D" id="2.10.10.20">
    <property type="entry name" value="Carbohydrate-binding module superfamily 5/12"/>
    <property type="match status" value="2"/>
</dbReference>
<keyword evidence="4 9" id="KW-0378">Hydrolase</keyword>
<dbReference type="PROSITE" id="PS01095">
    <property type="entry name" value="GH18_1"/>
    <property type="match status" value="1"/>
</dbReference>
<evidence type="ECO:0000256" key="7">
    <source>
        <dbReference type="ARBA" id="ARBA00023295"/>
    </source>
</evidence>
<feature type="domain" description="GH18" evidence="11">
    <location>
        <begin position="168"/>
        <end position="571"/>
    </location>
</feature>
<dbReference type="AlphaFoldDB" id="A0A9X1ZGN5"/>
<dbReference type="PANTHER" id="PTHR11177">
    <property type="entry name" value="CHITINASE"/>
    <property type="match status" value="1"/>
</dbReference>
<dbReference type="SUPFAM" id="SSF51445">
    <property type="entry name" value="(Trans)glycosidases"/>
    <property type="match status" value="1"/>
</dbReference>
<evidence type="ECO:0000256" key="3">
    <source>
        <dbReference type="ARBA" id="ARBA00012729"/>
    </source>
</evidence>
<evidence type="ECO:0000259" key="11">
    <source>
        <dbReference type="PROSITE" id="PS51910"/>
    </source>
</evidence>
<feature type="chain" id="PRO_5040825561" description="chitinase" evidence="10">
    <location>
        <begin position="30"/>
        <end position="910"/>
    </location>
</feature>
<reference evidence="12" key="1">
    <citation type="submission" date="2022-01" db="EMBL/GenBank/DDBJ databases">
        <title>Whole genome-based taxonomy of the Shewanellaceae.</title>
        <authorList>
            <person name="Martin-Rodriguez A.J."/>
        </authorList>
    </citation>
    <scope>NUCLEOTIDE SEQUENCE</scope>
    <source>
        <strain evidence="12">DSM 16422</strain>
    </source>
</reference>
<comment type="catalytic activity">
    <reaction evidence="1">
        <text>Random endo-hydrolysis of N-acetyl-beta-D-glucosaminide (1-&gt;4)-beta-linkages in chitin and chitodextrins.</text>
        <dbReference type="EC" id="3.2.1.14"/>
    </reaction>
</comment>
<dbReference type="GO" id="GO:0008061">
    <property type="term" value="F:chitin binding"/>
    <property type="evidence" value="ECO:0007669"/>
    <property type="project" value="InterPro"/>
</dbReference>
<comment type="similarity">
    <text evidence="2">Belongs to the glycosyl hydrolase 18 family. Chitinase class II subfamily.</text>
</comment>
<keyword evidence="7 9" id="KW-0326">Glycosidase</keyword>
<evidence type="ECO:0000256" key="10">
    <source>
        <dbReference type="SAM" id="SignalP"/>
    </source>
</evidence>
<accession>A0A9X1ZGN5</accession>
<dbReference type="RefSeq" id="WP_248994672.1">
    <property type="nucleotide sequence ID" value="NZ_JAKIKP010000002.1"/>
</dbReference>
<dbReference type="PANTHER" id="PTHR11177:SF317">
    <property type="entry name" value="CHITINASE 12-RELATED"/>
    <property type="match status" value="1"/>
</dbReference>
<keyword evidence="13" id="KW-1185">Reference proteome</keyword>
<keyword evidence="8" id="KW-0624">Polysaccharide degradation</keyword>
<dbReference type="GO" id="GO:0006032">
    <property type="term" value="P:chitin catabolic process"/>
    <property type="evidence" value="ECO:0007669"/>
    <property type="project" value="UniProtKB-KW"/>
</dbReference>
<dbReference type="PROSITE" id="PS51910">
    <property type="entry name" value="GH18_2"/>
    <property type="match status" value="1"/>
</dbReference>
<feature type="signal peptide" evidence="10">
    <location>
        <begin position="1"/>
        <end position="29"/>
    </location>
</feature>
<evidence type="ECO:0000256" key="9">
    <source>
        <dbReference type="RuleBase" id="RU000489"/>
    </source>
</evidence>
<dbReference type="SMART" id="SM00495">
    <property type="entry name" value="ChtBD3"/>
    <property type="match status" value="2"/>
</dbReference>
<keyword evidence="10" id="KW-0732">Signal</keyword>
<dbReference type="Pfam" id="PF08329">
    <property type="entry name" value="ChitinaseA_N"/>
    <property type="match status" value="1"/>
</dbReference>
<dbReference type="GO" id="GO:0008843">
    <property type="term" value="F:endochitinase activity"/>
    <property type="evidence" value="ECO:0007669"/>
    <property type="project" value="UniProtKB-EC"/>
</dbReference>
<dbReference type="CDD" id="cd12215">
    <property type="entry name" value="ChiC_BD"/>
    <property type="match status" value="2"/>
</dbReference>
<evidence type="ECO:0000256" key="5">
    <source>
        <dbReference type="ARBA" id="ARBA00023024"/>
    </source>
</evidence>
<dbReference type="InterPro" id="IPR014756">
    <property type="entry name" value="Ig_E-set"/>
</dbReference>
<dbReference type="EC" id="3.2.1.14" evidence="3"/>
<dbReference type="Gene3D" id="2.60.40.10">
    <property type="entry name" value="Immunoglobulins"/>
    <property type="match status" value="2"/>
</dbReference>
<keyword evidence="5" id="KW-0146">Chitin degradation</keyword>
<dbReference type="Proteomes" id="UP001139333">
    <property type="component" value="Unassembled WGS sequence"/>
</dbReference>
<evidence type="ECO:0000256" key="1">
    <source>
        <dbReference type="ARBA" id="ARBA00000822"/>
    </source>
</evidence>
<organism evidence="12 13">
    <name type="scientific">Shewanella gaetbuli</name>
    <dbReference type="NCBI Taxonomy" id="220752"/>
    <lineage>
        <taxon>Bacteria</taxon>
        <taxon>Pseudomonadati</taxon>
        <taxon>Pseudomonadota</taxon>
        <taxon>Gammaproteobacteria</taxon>
        <taxon>Alteromonadales</taxon>
        <taxon>Shewanellaceae</taxon>
        <taxon>Shewanella</taxon>
    </lineage>
</organism>
<evidence type="ECO:0000256" key="6">
    <source>
        <dbReference type="ARBA" id="ARBA00023277"/>
    </source>
</evidence>
<gene>
    <name evidence="12" type="ORF">L2672_04705</name>
</gene>
<dbReference type="InterPro" id="IPR013540">
    <property type="entry name" value="ChitinaseA_N"/>
</dbReference>
<dbReference type="SMART" id="SM00636">
    <property type="entry name" value="Glyco_18"/>
    <property type="match status" value="1"/>
</dbReference>
<sequence>MKYCNVFSHKSWLPLIPLSAIALTPSAYAAAPGKPSISWGDYTYALVDVHKSAVPYEQLIKSVKDEVQVDVSWNIWSGDPANQISVLVQGKDQSFTQVWTGDGSLSSASFTMNKGGLYDMYVNACNNDGCTMSDKKSLTIADTDGSHLSPLSNTWVENNTAYTNSSGKIVGTYAVEWAVYGRDYPFDKIPAANLTRLLYGFIPICGGDGLNDSLKTIPGSFNSLQRACTGRDDFKVAIHDPYAALQKSQKGVDDWTSPYKGNYGQMMAMKKANPALKILPSIGGWTLSDPFFFMDDPVKRATFVASVKEFLETWKFFDGVDIDFEFPGGGGANPNLGDKTKDSDTYVSILKDLRLMLDELGAEKGRYYELTSAIGVGSDKIAVVDYAEASKYLDNIYMMSYDFYGAWSNNELNHQTALHSSSVNTINNKYYASKGVELLLAQGVAAEKLVLGAAAYGRGWTGVNNYQSGNPFTGEATGPIKGTWEDGTLDYRDIVDNHMGGDWKYSYDEQAEAPYLFNSTTGGLITYDNPRSVKAKANYVLNQNLGGIFHWEIDGDNGDLINAMHDGLGHSVVTNLPGQPSPTPNIPTVVTEQKNKAPKAIIDVYEKDSYQRKEFIGPMSGVLDAKQSYDPEYETLSYLWEQISGPAVVIIDADKDQATIDFPQVSSKTHYKFKLTVSDSFGEVDSAEIELTNISPTERYAPPVKLATDRLQVNEGVEFDVIAHVSTDNVNPVAYTSWSVPESFTIISGETSNIVKIKAPKVDADQIYIISVNASNGDKSNSASMEIHVKDIPLTAQQPDLNSKCSAVDPKASQFDKWINTAVYTQETVSHLGLVYKAKYWNQNDEPTPSSQAWKLMSEVELPWNPDVAYQGKAQVDHNGSRWQANWWIINHEPRMGSTVWKNIGPAKCP</sequence>
<dbReference type="InterPro" id="IPR011583">
    <property type="entry name" value="Chitinase_II/V-like_cat"/>
</dbReference>
<name>A0A9X1ZGN5_9GAMM</name>
<dbReference type="InterPro" id="IPR017853">
    <property type="entry name" value="GH"/>
</dbReference>
<dbReference type="GO" id="GO:0000272">
    <property type="term" value="P:polysaccharide catabolic process"/>
    <property type="evidence" value="ECO:0007669"/>
    <property type="project" value="UniProtKB-KW"/>
</dbReference>
<evidence type="ECO:0000313" key="13">
    <source>
        <dbReference type="Proteomes" id="UP001139333"/>
    </source>
</evidence>
<dbReference type="Pfam" id="PF22352">
    <property type="entry name" value="K319L-like_PKD"/>
    <property type="match status" value="1"/>
</dbReference>
<dbReference type="SUPFAM" id="SSF54556">
    <property type="entry name" value="Chitinase insertion domain"/>
    <property type="match status" value="1"/>
</dbReference>
<dbReference type="InterPro" id="IPR036573">
    <property type="entry name" value="CBM_sf_5/12"/>
</dbReference>
<keyword evidence="6" id="KW-0119">Carbohydrate metabolism</keyword>
<evidence type="ECO:0000256" key="2">
    <source>
        <dbReference type="ARBA" id="ARBA00009121"/>
    </source>
</evidence>